<proteinExistence type="predicted"/>
<name>A0AAP0JZT1_9MAGN</name>
<feature type="region of interest" description="Disordered" evidence="1">
    <location>
        <begin position="55"/>
        <end position="78"/>
    </location>
</feature>
<evidence type="ECO:0000256" key="1">
    <source>
        <dbReference type="SAM" id="MobiDB-lite"/>
    </source>
</evidence>
<reference evidence="2 3" key="1">
    <citation type="submission" date="2024-01" db="EMBL/GenBank/DDBJ databases">
        <title>Genome assemblies of Stephania.</title>
        <authorList>
            <person name="Yang L."/>
        </authorList>
    </citation>
    <scope>NUCLEOTIDE SEQUENCE [LARGE SCALE GENOMIC DNA]</scope>
    <source>
        <strain evidence="2">YNDBR</strain>
        <tissue evidence="2">Leaf</tissue>
    </source>
</reference>
<dbReference type="AlphaFoldDB" id="A0AAP0JZT1"/>
<accession>A0AAP0JZT1</accession>
<organism evidence="2 3">
    <name type="scientific">Stephania yunnanensis</name>
    <dbReference type="NCBI Taxonomy" id="152371"/>
    <lineage>
        <taxon>Eukaryota</taxon>
        <taxon>Viridiplantae</taxon>
        <taxon>Streptophyta</taxon>
        <taxon>Embryophyta</taxon>
        <taxon>Tracheophyta</taxon>
        <taxon>Spermatophyta</taxon>
        <taxon>Magnoliopsida</taxon>
        <taxon>Ranunculales</taxon>
        <taxon>Menispermaceae</taxon>
        <taxon>Menispermoideae</taxon>
        <taxon>Cissampelideae</taxon>
        <taxon>Stephania</taxon>
    </lineage>
</organism>
<evidence type="ECO:0000313" key="3">
    <source>
        <dbReference type="Proteomes" id="UP001420932"/>
    </source>
</evidence>
<keyword evidence="3" id="KW-1185">Reference proteome</keyword>
<dbReference type="EMBL" id="JBBNAF010000005">
    <property type="protein sequence ID" value="KAK9143226.1"/>
    <property type="molecule type" value="Genomic_DNA"/>
</dbReference>
<sequence>MVCSSKVITDVCTNLIYRSQGAKRCGGGCPPSSHHSLEFRPEGCDGLGGGPIATPSHPIMGPLNGGPSGDDGPLPLTGDGYSRLSPTRLIPSVRLRIQSEEQKLTFSIGNYVAAVRKEILDETDRETSCTKQISTLIIESITYKVATVLDVILPISRNMSLEISLLAYLVYDDLHPLELSMCLSNVQEVQEHADYKDWKDRHEKEQKMGESLNGRVIDAKMGEGISSADMDRREGRP</sequence>
<gene>
    <name evidence="2" type="ORF">Syun_012626</name>
</gene>
<evidence type="ECO:0000313" key="2">
    <source>
        <dbReference type="EMBL" id="KAK9143226.1"/>
    </source>
</evidence>
<protein>
    <submittedName>
        <fullName evidence="2">Uncharacterized protein</fullName>
    </submittedName>
</protein>
<dbReference type="Proteomes" id="UP001420932">
    <property type="component" value="Unassembled WGS sequence"/>
</dbReference>
<comment type="caution">
    <text evidence="2">The sequence shown here is derived from an EMBL/GenBank/DDBJ whole genome shotgun (WGS) entry which is preliminary data.</text>
</comment>